<dbReference type="Proteomes" id="UP001611548">
    <property type="component" value="Unassembled WGS sequence"/>
</dbReference>
<dbReference type="EMBL" id="JBIRWE010000001">
    <property type="protein sequence ID" value="MFI1963214.1"/>
    <property type="molecule type" value="Genomic_DNA"/>
</dbReference>
<accession>A0ABW7UKK9</accession>
<gene>
    <name evidence="2" type="ORF">ACH429_03595</name>
</gene>
<feature type="compositionally biased region" description="Low complexity" evidence="1">
    <location>
        <begin position="351"/>
        <end position="360"/>
    </location>
</feature>
<feature type="region of interest" description="Disordered" evidence="1">
    <location>
        <begin position="132"/>
        <end position="171"/>
    </location>
</feature>
<feature type="region of interest" description="Disordered" evidence="1">
    <location>
        <begin position="70"/>
        <end position="98"/>
    </location>
</feature>
<feature type="compositionally biased region" description="Basic residues" evidence="1">
    <location>
        <begin position="369"/>
        <end position="382"/>
    </location>
</feature>
<feature type="compositionally biased region" description="Basic and acidic residues" evidence="1">
    <location>
        <begin position="85"/>
        <end position="98"/>
    </location>
</feature>
<feature type="compositionally biased region" description="Acidic residues" evidence="1">
    <location>
        <begin position="335"/>
        <end position="346"/>
    </location>
</feature>
<feature type="compositionally biased region" description="Pro residues" evidence="1">
    <location>
        <begin position="307"/>
        <end position="320"/>
    </location>
</feature>
<name>A0ABW7UKK9_9ACTN</name>
<organism evidence="2 3">
    <name type="scientific">Streptomyces pathocidini</name>
    <dbReference type="NCBI Taxonomy" id="1650571"/>
    <lineage>
        <taxon>Bacteria</taxon>
        <taxon>Bacillati</taxon>
        <taxon>Actinomycetota</taxon>
        <taxon>Actinomycetes</taxon>
        <taxon>Kitasatosporales</taxon>
        <taxon>Streptomycetaceae</taxon>
        <taxon>Streptomyces</taxon>
    </lineage>
</organism>
<protein>
    <submittedName>
        <fullName evidence="2">DUF5954 family protein</fullName>
    </submittedName>
</protein>
<keyword evidence="3" id="KW-1185">Reference proteome</keyword>
<dbReference type="Pfam" id="PF19379">
    <property type="entry name" value="DUF5954"/>
    <property type="match status" value="1"/>
</dbReference>
<comment type="caution">
    <text evidence="2">The sequence shown here is derived from an EMBL/GenBank/DDBJ whole genome shotgun (WGS) entry which is preliminary data.</text>
</comment>
<feature type="region of interest" description="Disordered" evidence="1">
    <location>
        <begin position="302"/>
        <end position="382"/>
    </location>
</feature>
<reference evidence="2 3" key="1">
    <citation type="submission" date="2024-10" db="EMBL/GenBank/DDBJ databases">
        <title>The Natural Products Discovery Center: Release of the First 8490 Sequenced Strains for Exploring Actinobacteria Biosynthetic Diversity.</title>
        <authorList>
            <person name="Kalkreuter E."/>
            <person name="Kautsar S.A."/>
            <person name="Yang D."/>
            <person name="Bader C.D."/>
            <person name="Teijaro C.N."/>
            <person name="Fluegel L."/>
            <person name="Davis C.M."/>
            <person name="Simpson J.R."/>
            <person name="Lauterbach L."/>
            <person name="Steele A.D."/>
            <person name="Gui C."/>
            <person name="Meng S."/>
            <person name="Li G."/>
            <person name="Viehrig K."/>
            <person name="Ye F."/>
            <person name="Su P."/>
            <person name="Kiefer A.F."/>
            <person name="Nichols A."/>
            <person name="Cepeda A.J."/>
            <person name="Yan W."/>
            <person name="Fan B."/>
            <person name="Jiang Y."/>
            <person name="Adhikari A."/>
            <person name="Zheng C.-J."/>
            <person name="Schuster L."/>
            <person name="Cowan T.M."/>
            <person name="Smanski M.J."/>
            <person name="Chevrette M.G."/>
            <person name="De Carvalho L.P.S."/>
            <person name="Shen B."/>
        </authorList>
    </citation>
    <scope>NUCLEOTIDE SEQUENCE [LARGE SCALE GENOMIC DNA]</scope>
    <source>
        <strain evidence="2 3">NPDC020327</strain>
    </source>
</reference>
<dbReference type="InterPro" id="IPR045998">
    <property type="entry name" value="DUF5954"/>
</dbReference>
<sequence length="382" mass="42403">MAQHGENVPAYRTVRVTQQDSPVARLADVDAWRARDAYPEIWFAGGPVFGVGREREEGGWQLHPYFSGTAPQDARDSMGSHFRKRAQEAERSGDRAAHGEWMRAAERMDWEAVDDMAVRGTRFRVIRADPFIRMGADGPEPPRPTDPDPSGSDPGREARDPTAGFVVDPVNGTGMSEGILKVELLRGGRKAGTVPADVHADSLRAVHTHPGGVLLPAAFMTAERVAGRWRPDSTVSAVTPQEARDGLAAQFRVWIPFHNELDEEERAAYEHAADLLEDDRTDELTVLGRHFRIVRVERLVRIGPDGPESPRPSDPDPQPPVMVQNEQLRAQGLLVDEDDESQDPELEAQARELAQILQQEAARRAERQTRRRGRRRGGGRSG</sequence>
<evidence type="ECO:0000313" key="3">
    <source>
        <dbReference type="Proteomes" id="UP001611548"/>
    </source>
</evidence>
<dbReference type="RefSeq" id="WP_398717986.1">
    <property type="nucleotide sequence ID" value="NZ_JBIRWE010000001.1"/>
</dbReference>
<proteinExistence type="predicted"/>
<evidence type="ECO:0000256" key="1">
    <source>
        <dbReference type="SAM" id="MobiDB-lite"/>
    </source>
</evidence>
<evidence type="ECO:0000313" key="2">
    <source>
        <dbReference type="EMBL" id="MFI1963214.1"/>
    </source>
</evidence>